<dbReference type="InterPro" id="IPR029058">
    <property type="entry name" value="AB_hydrolase_fold"/>
</dbReference>
<dbReference type="PANTHER" id="PTHR33840:SF2">
    <property type="entry name" value="TLE1 PHOSPHOLIPASE DOMAIN-CONTAINING PROTEIN"/>
    <property type="match status" value="1"/>
</dbReference>
<feature type="region of interest" description="Disordered" evidence="1">
    <location>
        <begin position="396"/>
        <end position="419"/>
    </location>
</feature>
<evidence type="ECO:0000313" key="3">
    <source>
        <dbReference type="EMBL" id="KAG1799031.1"/>
    </source>
</evidence>
<dbReference type="OrthoDB" id="3162439at2759"/>
<dbReference type="PANTHER" id="PTHR33840">
    <property type="match status" value="1"/>
</dbReference>
<name>A0A9P7DN77_9AGAM</name>
<feature type="compositionally biased region" description="Basic and acidic residues" evidence="1">
    <location>
        <begin position="283"/>
        <end position="294"/>
    </location>
</feature>
<dbReference type="InterPro" id="IPR018712">
    <property type="entry name" value="Tle1-like_cat"/>
</dbReference>
<sequence>MQPSLQGKPEPAPLFTDYPQNASSISSRQDTLNPCDEILPPAHTNRTLVLCFDGTGDQFDTDNSNIVQLFSMLVKDSPALQMVYYQAGIGTYTIPEMATPAMAKLSKTVDMMIGSHLNAHVMGGYEFLMQNYDAGDKICIFGFSRGAYTARALAGMIHKVGLLPRCNHQQVPFAYNMYSRDDEEGWALSSKFKKAFSINVDIEFVGVWDTVSSVGLIPKRLPFTKANDSIKYFRHAISLDEHRVRFKPSLWIRATEDHKKCGVQREHMPRPFKKFIPKVQELHSRNSPDSEATKKSHHRHESQDQMEQLFATADAEPIRETDVDEVWFAGCHCDVGGGSVQNGTRNSLARIPLRWMIRELFKLDIGIIFHRNMFTKIGMDPKTLYPVSVARQPRPPPIYQTPPAPSGSGKLTIKDRTTPKPQIVTDDPAMIVYSDGSAFVSEELEDLADATCPMYDQLRLARYWWILEVIPQMLHYQDDKSNNLVDEYTCVISCFIYYHADFDGRVNMGRGRHIQRQSHGIKIHRSVKIRMEADNLTGGKYWPKAKLKVEPQWID</sequence>
<dbReference type="AlphaFoldDB" id="A0A9P7DN77"/>
<evidence type="ECO:0000256" key="1">
    <source>
        <dbReference type="SAM" id="MobiDB-lite"/>
    </source>
</evidence>
<protein>
    <recommendedName>
        <fullName evidence="2">T6SS Phospholipase effector Tle1-like catalytic domain-containing protein</fullName>
    </recommendedName>
</protein>
<feature type="region of interest" description="Disordered" evidence="1">
    <location>
        <begin position="283"/>
        <end position="306"/>
    </location>
</feature>
<reference evidence="3" key="1">
    <citation type="journal article" date="2020" name="New Phytol.">
        <title>Comparative genomics reveals dynamic genome evolution in host specialist ectomycorrhizal fungi.</title>
        <authorList>
            <person name="Lofgren L.A."/>
            <person name="Nguyen N.H."/>
            <person name="Vilgalys R."/>
            <person name="Ruytinx J."/>
            <person name="Liao H.L."/>
            <person name="Branco S."/>
            <person name="Kuo A."/>
            <person name="LaButti K."/>
            <person name="Lipzen A."/>
            <person name="Andreopoulos W."/>
            <person name="Pangilinan J."/>
            <person name="Riley R."/>
            <person name="Hundley H."/>
            <person name="Na H."/>
            <person name="Barry K."/>
            <person name="Grigoriev I.V."/>
            <person name="Stajich J.E."/>
            <person name="Kennedy P.G."/>
        </authorList>
    </citation>
    <scope>NUCLEOTIDE SEQUENCE</scope>
    <source>
        <strain evidence="3">S12</strain>
    </source>
</reference>
<dbReference type="Pfam" id="PF09994">
    <property type="entry name" value="T6SS_Tle1-like_cat"/>
    <property type="match status" value="1"/>
</dbReference>
<dbReference type="EMBL" id="JABBWE010000012">
    <property type="protein sequence ID" value="KAG1799031.1"/>
    <property type="molecule type" value="Genomic_DNA"/>
</dbReference>
<keyword evidence="4" id="KW-1185">Reference proteome</keyword>
<proteinExistence type="predicted"/>
<evidence type="ECO:0000259" key="2">
    <source>
        <dbReference type="Pfam" id="PF09994"/>
    </source>
</evidence>
<dbReference type="SUPFAM" id="SSF53474">
    <property type="entry name" value="alpha/beta-Hydrolases"/>
    <property type="match status" value="1"/>
</dbReference>
<feature type="domain" description="T6SS Phospholipase effector Tle1-like catalytic" evidence="2">
    <location>
        <begin position="46"/>
        <end position="359"/>
    </location>
</feature>
<accession>A0A9P7DN77</accession>
<feature type="compositionally biased region" description="Pro residues" evidence="1">
    <location>
        <begin position="396"/>
        <end position="405"/>
    </location>
</feature>
<comment type="caution">
    <text evidence="3">The sequence shown here is derived from an EMBL/GenBank/DDBJ whole genome shotgun (WGS) entry which is preliminary data.</text>
</comment>
<evidence type="ECO:0000313" key="4">
    <source>
        <dbReference type="Proteomes" id="UP000719766"/>
    </source>
</evidence>
<dbReference type="Proteomes" id="UP000719766">
    <property type="component" value="Unassembled WGS sequence"/>
</dbReference>
<organism evidence="3 4">
    <name type="scientific">Suillus plorans</name>
    <dbReference type="NCBI Taxonomy" id="116603"/>
    <lineage>
        <taxon>Eukaryota</taxon>
        <taxon>Fungi</taxon>
        <taxon>Dikarya</taxon>
        <taxon>Basidiomycota</taxon>
        <taxon>Agaricomycotina</taxon>
        <taxon>Agaricomycetes</taxon>
        <taxon>Agaricomycetidae</taxon>
        <taxon>Boletales</taxon>
        <taxon>Suillineae</taxon>
        <taxon>Suillaceae</taxon>
        <taxon>Suillus</taxon>
    </lineage>
</organism>
<dbReference type="GeneID" id="64602872"/>
<dbReference type="RefSeq" id="XP_041163572.1">
    <property type="nucleotide sequence ID" value="XM_041309108.1"/>
</dbReference>
<gene>
    <name evidence="3" type="ORF">HD556DRAFT_1518395</name>
</gene>